<feature type="transmembrane region" description="Helical" evidence="1">
    <location>
        <begin position="142"/>
        <end position="169"/>
    </location>
</feature>
<keyword evidence="1" id="KW-0812">Transmembrane</keyword>
<proteinExistence type="predicted"/>
<dbReference type="EMBL" id="JAJAUY010000119">
    <property type="protein sequence ID" value="MCB5182339.1"/>
    <property type="molecule type" value="Genomic_DNA"/>
</dbReference>
<reference evidence="2 3" key="1">
    <citation type="submission" date="2021-10" db="EMBL/GenBank/DDBJ databases">
        <title>Streptomyces sp. strain SMC 277, a novel streptomycete isolated from soil.</title>
        <authorList>
            <person name="Chanama M."/>
        </authorList>
    </citation>
    <scope>NUCLEOTIDE SEQUENCE [LARGE SCALE GENOMIC DNA]</scope>
    <source>
        <strain evidence="2 3">SMC 277</strain>
    </source>
</reference>
<accession>A0ABS8BCH7</accession>
<evidence type="ECO:0000256" key="1">
    <source>
        <dbReference type="SAM" id="Phobius"/>
    </source>
</evidence>
<comment type="caution">
    <text evidence="2">The sequence shown here is derived from an EMBL/GenBank/DDBJ whole genome shotgun (WGS) entry which is preliminary data.</text>
</comment>
<name>A0ABS8BCH7_9ACTN</name>
<sequence>ALGSGRFWAAVLAVAAVVAGLGRPRRGGVQAVAALAVGYATYRQGPQLAVGLALAAAPAHLVGAWFAARAGRRLGGSRALAEFAAGVRPLLVGAVAAHTALAVPLLALAGAPLRAAVPLAVLLFLARLLLRHGAPARARRAPVLVALAAAAVSAPVAAAGLLVHAVFALSRASAHAHT</sequence>
<feature type="non-terminal residue" evidence="2">
    <location>
        <position position="1"/>
    </location>
</feature>
<feature type="transmembrane region" description="Helical" evidence="1">
    <location>
        <begin position="113"/>
        <end position="130"/>
    </location>
</feature>
<evidence type="ECO:0000313" key="2">
    <source>
        <dbReference type="EMBL" id="MCB5182339.1"/>
    </source>
</evidence>
<feature type="transmembrane region" description="Helical" evidence="1">
    <location>
        <begin position="46"/>
        <end position="68"/>
    </location>
</feature>
<organism evidence="2 3">
    <name type="scientific">Streptomyces antimicrobicus</name>
    <dbReference type="NCBI Taxonomy" id="2883108"/>
    <lineage>
        <taxon>Bacteria</taxon>
        <taxon>Bacillati</taxon>
        <taxon>Actinomycetota</taxon>
        <taxon>Actinomycetes</taxon>
        <taxon>Kitasatosporales</taxon>
        <taxon>Streptomycetaceae</taxon>
        <taxon>Streptomyces</taxon>
    </lineage>
</organism>
<feature type="transmembrane region" description="Helical" evidence="1">
    <location>
        <begin position="89"/>
        <end position="107"/>
    </location>
</feature>
<keyword evidence="1" id="KW-0472">Membrane</keyword>
<keyword evidence="3" id="KW-1185">Reference proteome</keyword>
<evidence type="ECO:0008006" key="4">
    <source>
        <dbReference type="Google" id="ProtNLM"/>
    </source>
</evidence>
<evidence type="ECO:0000313" key="3">
    <source>
        <dbReference type="Proteomes" id="UP001199054"/>
    </source>
</evidence>
<protein>
    <recommendedName>
        <fullName evidence="4">Glycosyltransferase RgtA/B/C/D-like domain-containing protein</fullName>
    </recommendedName>
</protein>
<dbReference type="Proteomes" id="UP001199054">
    <property type="component" value="Unassembled WGS sequence"/>
</dbReference>
<gene>
    <name evidence="2" type="ORF">LG632_23535</name>
</gene>
<keyword evidence="1" id="KW-1133">Transmembrane helix</keyword>